<dbReference type="Gene3D" id="2.120.10.30">
    <property type="entry name" value="TolB, C-terminal domain"/>
    <property type="match status" value="1"/>
</dbReference>
<evidence type="ECO:0000313" key="2">
    <source>
        <dbReference type="Proteomes" id="UP000177725"/>
    </source>
</evidence>
<dbReference type="PANTHER" id="PTHR36842:SF1">
    <property type="entry name" value="PROTEIN TOLB"/>
    <property type="match status" value="1"/>
</dbReference>
<organism evidence="1 2">
    <name type="scientific">Candidatus Portnoybacteria bacterium RBG_13_41_18</name>
    <dbReference type="NCBI Taxonomy" id="1801991"/>
    <lineage>
        <taxon>Bacteria</taxon>
        <taxon>Candidatus Portnoyibacteriota</taxon>
    </lineage>
</organism>
<gene>
    <name evidence="1" type="ORF">A2174_02090</name>
</gene>
<evidence type="ECO:0008006" key="3">
    <source>
        <dbReference type="Google" id="ProtNLM"/>
    </source>
</evidence>
<name>A0A1G2F6T1_9BACT</name>
<reference evidence="1 2" key="1">
    <citation type="journal article" date="2016" name="Nat. Commun.">
        <title>Thousands of microbial genomes shed light on interconnected biogeochemical processes in an aquifer system.</title>
        <authorList>
            <person name="Anantharaman K."/>
            <person name="Brown C.T."/>
            <person name="Hug L.A."/>
            <person name="Sharon I."/>
            <person name="Castelle C.J."/>
            <person name="Probst A.J."/>
            <person name="Thomas B.C."/>
            <person name="Singh A."/>
            <person name="Wilkins M.J."/>
            <person name="Karaoz U."/>
            <person name="Brodie E.L."/>
            <person name="Williams K.H."/>
            <person name="Hubbard S.S."/>
            <person name="Banfield J.F."/>
        </authorList>
    </citation>
    <scope>NUCLEOTIDE SEQUENCE [LARGE SCALE GENOMIC DNA]</scope>
</reference>
<dbReference type="PANTHER" id="PTHR36842">
    <property type="entry name" value="PROTEIN TOLB HOMOLOG"/>
    <property type="match status" value="1"/>
</dbReference>
<dbReference type="Proteomes" id="UP000177725">
    <property type="component" value="Unassembled WGS sequence"/>
</dbReference>
<proteinExistence type="predicted"/>
<dbReference type="SUPFAM" id="SSF82171">
    <property type="entry name" value="DPP6 N-terminal domain-like"/>
    <property type="match status" value="1"/>
</dbReference>
<evidence type="ECO:0000313" key="1">
    <source>
        <dbReference type="EMBL" id="OGZ33784.1"/>
    </source>
</evidence>
<protein>
    <recommendedName>
        <fullName evidence="3">Dipeptidylpeptidase IV N-terminal domain-containing protein</fullName>
    </recommendedName>
</protein>
<dbReference type="EMBL" id="MHMV01000039">
    <property type="protein sequence ID" value="OGZ33784.1"/>
    <property type="molecule type" value="Genomic_DNA"/>
</dbReference>
<accession>A0A1G2F6T1</accession>
<sequence length="368" mass="41008">MSSKKIFLVILILFILTAGSLAVYNFVLKKDGAAPAGRDQEPEPLNLLTKQISQEKAFALTHDSGQIIKYYLKQNGHVIGSNEDGSKLMPLSINDLSGLYKIIWAPDNQKVIGFFNKDGLTQIYFYDHQTKQSTLLNEGIADIAFSPDSQKIAYQYKSADGQINNISVADYNGVNWRVLYQTRTDNFNISWPVPGKIIIYDKPSGSTPGSAFAIVPSSGDAQKILSDIYGLALKFSPDGKNLIYQETDQNGKNLKLYASQPDGSEKTLLPVSTIAEKCVWSADSQNIFCAVPQIISEQEIWPDDWLQNKISTKDDFYQIDIKTKKTTKLVTSTATLSIDGQELLISAKEDYLFFVNKKNDLVYSIKLP</sequence>
<dbReference type="AlphaFoldDB" id="A0A1G2F6T1"/>
<comment type="caution">
    <text evidence="1">The sequence shown here is derived from an EMBL/GenBank/DDBJ whole genome shotgun (WGS) entry which is preliminary data.</text>
</comment>
<dbReference type="InterPro" id="IPR011042">
    <property type="entry name" value="6-blade_b-propeller_TolB-like"/>
</dbReference>